<dbReference type="WBParaSite" id="MCU_005770-RD">
    <property type="protein sequence ID" value="MCU_005770-RD"/>
    <property type="gene ID" value="MCU_005770"/>
</dbReference>
<comment type="subcellular location">
    <subcellularLocation>
        <location evidence="3">Cytoplasm</location>
    </subcellularLocation>
    <subcellularLocation>
        <location evidence="2">Nucleus</location>
    </subcellularLocation>
</comment>
<dbReference type="InterPro" id="IPR048411">
    <property type="entry name" value="Htt_N_HEAT_rpt-1"/>
</dbReference>
<reference evidence="8" key="1">
    <citation type="submission" date="2019-11" db="UniProtKB">
        <authorList>
            <consortium name="WormBaseParasite"/>
        </authorList>
    </citation>
    <scope>IDENTIFICATION</scope>
</reference>
<dbReference type="InterPro" id="IPR028426">
    <property type="entry name" value="Huntingtin_fam"/>
</dbReference>
<evidence type="ECO:0000256" key="1">
    <source>
        <dbReference type="ARBA" id="ARBA00002907"/>
    </source>
</evidence>
<feature type="region of interest" description="Disordered" evidence="7">
    <location>
        <begin position="1049"/>
        <end position="1079"/>
    </location>
</feature>
<dbReference type="Pfam" id="PF12372">
    <property type="entry name" value="Htt_N-HEAT"/>
    <property type="match status" value="1"/>
</dbReference>
<keyword evidence="5" id="KW-0963">Cytoplasm</keyword>
<evidence type="ECO:0000256" key="7">
    <source>
        <dbReference type="SAM" id="MobiDB-lite"/>
    </source>
</evidence>
<feature type="region of interest" description="Disordered" evidence="7">
    <location>
        <begin position="451"/>
        <end position="487"/>
    </location>
</feature>
<comment type="function">
    <text evidence="1">May play a role in microtubule-mediated transport or vesicle function.</text>
</comment>
<feature type="compositionally biased region" description="Basic and acidic residues" evidence="7">
    <location>
        <begin position="477"/>
        <end position="487"/>
    </location>
</feature>
<dbReference type="GO" id="GO:0005634">
    <property type="term" value="C:nucleus"/>
    <property type="evidence" value="ECO:0007669"/>
    <property type="project" value="UniProtKB-SubCell"/>
</dbReference>
<dbReference type="SUPFAM" id="SSF48371">
    <property type="entry name" value="ARM repeat"/>
    <property type="match status" value="1"/>
</dbReference>
<dbReference type="Pfam" id="PF20927">
    <property type="entry name" value="Htt_C-HEAT"/>
    <property type="match status" value="2"/>
</dbReference>
<name>A0A5K3F9L1_MESCO</name>
<protein>
    <submittedName>
        <fullName evidence="8">Non-specific serine/threonine protein kinase</fullName>
    </submittedName>
</protein>
<dbReference type="PANTHER" id="PTHR10170">
    <property type="entry name" value="HUNTINGTON DISEASE PROTEIN"/>
    <property type="match status" value="1"/>
</dbReference>
<sequence>MSFGSHEGRLLEVFSHFGMIQKESSSDPEEALINVVLTTPKQRLLKDIAQLTEAFLAMQSLSPAETVNYLSFVTGSLFELVSHPDQDVRMAADEGINQIIKLADIQLVQHVIYEIFIEIKRSLHARSLSSALRKFSACINKIDPKKRRLYAIHILPALSGLITREEEMVWDCLSNSIQPVAVFIFPHTSQQELITILLKGLLEKIESDKNYIRRSAAKILASSVVHSRLPHELSYRLIQQLAGRVFVLKQRFLLDEASSETPATETATALQGCLWTLRNLASLFSRIPQPTSTGTIERTRSDGQNAKFAYLYIPLATTTGFDFTSWSRESLEYFWWSLVRLECLELACYFPSTASFHVMVCTAALECLLQVLTSFPAPPGAVPAGFHQALQTFFIRGLAKTSPLDDYASSSEISDLDEVSSVASSATTTTTATPAVVHGDSEGVTLVMRPLVPPSSAPPVSRTSPSRPRLSYQDGCGEGKERGEDRAATNSGFDELLSTGSEALVTSVEWFLPLFARRFCLLPGTQQSSRTSAQSLAVSCLAKLTLSLPPRAFFEPLRPVDADGEKQELVTGVEMALNLLQHSDPQVRGNACQLVGNLLRIAASHTLAQPTSNLDLSEQLCQLIANLDKLLSYEKSGITYRMAIKALRICANPLLHFPTLRVPVALVDCVSRHLMGSARHPYRLVRRETILLVTSLDWAQLDYLERQWYGCVQNGRVRRMVAASPLSTVAWSECLRLFADADRSLGREAFNALVILATTTSTNPSYQVDLREHLYKSITNCLSDDSALSGLNVVTYLLPPQDSPSSGFEKHLRALTKDLPEDVCISAPLIPNSHSLKALPGPYNYQLRGMQRVFRELVDCLLELPPTCSSTEDRNMMHSLIFGLTELLGRPPITSNHLLWYTPASRKPARIDEQAVDPKAPLAIARFALQRYQRRPKMALLCWHCLSLLTASPVSTTDLHLQSELLILVSGCILRWGISSLMEGSVPSGGTMELHPDHAFTRVSLVLLRHIGRLLSIFWHVFQGIKPTNPTSFLSGLVSGSVPINSAPIGDSSGAKGNQPCPSQIRDTLQSAPTAATSRPTVAMQLVQPSDDEEEESRLVIGSRNTYGYFAGLPHYMDLYDTLKASFHSFKSSDFSTSAEDWTMELLASTLRAFSRLLEGLRFAEVVQMVDEFLKYLEVCFTWAPSLALDAALNLLRALFGTNLSSIWSPDLASKFRVVLDGVTGTRAAGEVPKASIVELINSLHEAHFRTAELCSTGGGDVGREPMSNAQSTLVDWLLASRQPQQPAMLRPSSMPSNIQQPNLAYYIRLFEPLVLQCLHQYRLITDISVQAKILATVTILIELGVNYSQLDEQFYFLKTVMTQCEAMQHSNANASYSQHASSKDSAQLLSSMFQFFVALTYERSSVSVDKTSHPTVLSLSEVVHLAEVLAAGGVDVDSFVVPALAPLVVDVFVQRGARYRLALRTHLPDSPHGSLNEANVSLNKDLLQWNAYRESLLRFLLPKFIVCPSSYDLLCVIIEDALLTDATLKLPNDSPDSISYKFASDICQNLLSGLAANTLAVDDCGAVDACLRLLHRLVAYDWPITQTVDGGITLGELLKHLLSVFFAKPSHEVSSNQSVRLFQRWVASKYLCLRFLLLLTIQQPSCLQHALQEHIQGTSQCPDSVLLEHLLDLLDETCTALIGELPTSVDEYFSDNVESPSQTPHTVFIGQLLIALELEILAFNRLHCFSPMGIPKEKLEHLGAKLSIYSRLKPLSTVLWQKIQCDVFGCEPVVHHQAAHHLHSELVQETAFVIECDRRHRLTEDIDPFFKKVFFTGREDQVFRLELGQLQEMVASVTNADERCLLLKEMITVLGVGIFGAKNPDEVMIRLGYMRALSEGLLKLHPTSDDAHWSVVEALITSLHDFLSSGSRQLILNWPIVRREIEILLKRLLREFLKEEAKKPASAMEFIHALDWRNLALSTSELQASLMSLSCIRQPSREPENDRRTSQDLVEEVFHRSLDVAVKDGGRLAARLLHLKKPTGDLQLPNKLPSRFLQHVVRIGFVETMKRFNASGKKEFVPAGEDTFETDPVWQLGKELVFKELFSRQTQKNTKLATGVDQQRELVGVAAATIDFLLLSNRLPLPSELSTAEVEAISAFVFSLTQTFTHLTLATCQPPSPCLLSLPLLALHLLSIALSTFPQKLLASLDDRNTAFDTLTSFVEAVNISASLTTPVTLCWPHETEEKTDCLDTVVSRLRSLLVPHLPGLFHQTGFSSAHIPASGLTRFTEVLNSFAVNSTGAATEHLGSHVQLASAVGQCRLLQVDFAHSLKMKASDLNAQYAAALIALCRRPKIIVKLLHRGVFVGGGNQLNPDRAAELDRDSLAETSAWLLSLGWLDRSMFESTWTSFLAVCTPPNDSAERSDHEENPFANSSEEQVEWSHCRVIGINALTRLLLSTELRPHPGDPLRSCPDHRPRLSLLPHFMHTRLGGKIGSVLSELEREMTTWFYDVTATTSLVGCGEGNSGAGLSWLSTNLDLEYPAVRDSPGGQRSIECLVKRLLQSPSDPSGFEVNTVLSCLQSMRLVHQAWLRPYEILLLSRTRPQTTTPDNVVSPTSPSQKNKIAKFFRRGGRPASSSAGSSFPQLAFEESILLTGVLANGGKAQDVTPTETENTREAGSDLVPAVGPLPSLAVLSAVVKSAVVCSDLFTTREQYLWLIGCLQAVSHSLPPIGEGFEAPIYIWLTSGLARCTAVLEATLLSSSAYASTVGGGGRLEAAPQQHHSAPILLSSNLEPAVSHAMAALQSPLIALQDAGLRAAMDLFQASLILKATGHPAMLQPQLLANQPTGSGLINELLVKVCSYLDNRLRSLFGSDATSSNPPPSTTRFSLPSGSSNAFLKLTSSFSRNTSTRGTSLSLDFPDWSSSIPEVWDCASERVSQHQLTVLGAAFFVVEQFASAGEASTIGRLISHLIRDLTCLAESMLCDDLRAFMPPARLTEVFASRFAGTQASMAFAGPVLFAWTRGMQRLLLGGRISRANCEALAKLAADRLASANSIHMRLPALNLLVTCVYSMHSDFLSRATPDRDAASAEHVLSSSQEYLTCLWERLRGGGLTGVRGSGPHIAPLDARCVALALRALIENLVRSVLSCDYHVPLSALNGLVNKAVAEIARLDQDFPRLAASLLYKVFAVFIGSP</sequence>
<evidence type="ECO:0000313" key="8">
    <source>
        <dbReference type="WBParaSite" id="MCU_005770-RD"/>
    </source>
</evidence>
<dbReference type="Pfam" id="PF20926">
    <property type="entry name" value="Htt_N-HEAT_1"/>
    <property type="match status" value="1"/>
</dbReference>
<keyword evidence="6" id="KW-0539">Nucleus</keyword>
<evidence type="ECO:0000256" key="4">
    <source>
        <dbReference type="ARBA" id="ARBA00007153"/>
    </source>
</evidence>
<evidence type="ECO:0000256" key="2">
    <source>
        <dbReference type="ARBA" id="ARBA00004123"/>
    </source>
</evidence>
<dbReference type="GO" id="GO:0005737">
    <property type="term" value="C:cytoplasm"/>
    <property type="evidence" value="ECO:0007669"/>
    <property type="project" value="UniProtKB-SubCell"/>
</dbReference>
<dbReference type="InterPro" id="IPR016024">
    <property type="entry name" value="ARM-type_fold"/>
</dbReference>
<dbReference type="PANTHER" id="PTHR10170:SF10">
    <property type="entry name" value="HUNTINGTIN"/>
    <property type="match status" value="1"/>
</dbReference>
<evidence type="ECO:0000256" key="6">
    <source>
        <dbReference type="ARBA" id="ARBA00023242"/>
    </source>
</evidence>
<evidence type="ECO:0000256" key="3">
    <source>
        <dbReference type="ARBA" id="ARBA00004496"/>
    </source>
</evidence>
<comment type="similarity">
    <text evidence="4">Belongs to the huntingtin family.</text>
</comment>
<dbReference type="Gene3D" id="1.25.10.10">
    <property type="entry name" value="Leucine-rich Repeat Variant"/>
    <property type="match status" value="1"/>
</dbReference>
<dbReference type="InterPro" id="IPR024613">
    <property type="entry name" value="Huntingtin_N_HEAT_rpt-2"/>
</dbReference>
<organism evidence="8">
    <name type="scientific">Mesocestoides corti</name>
    <name type="common">Flatworm</name>
    <dbReference type="NCBI Taxonomy" id="53468"/>
    <lineage>
        <taxon>Eukaryota</taxon>
        <taxon>Metazoa</taxon>
        <taxon>Spiralia</taxon>
        <taxon>Lophotrochozoa</taxon>
        <taxon>Platyhelminthes</taxon>
        <taxon>Cestoda</taxon>
        <taxon>Eucestoda</taxon>
        <taxon>Cyclophyllidea</taxon>
        <taxon>Mesocestoididae</taxon>
        <taxon>Mesocestoides</taxon>
    </lineage>
</organism>
<dbReference type="InterPro" id="IPR011989">
    <property type="entry name" value="ARM-like"/>
</dbReference>
<proteinExistence type="inferred from homology"/>
<feature type="compositionally biased region" description="Polar residues" evidence="7">
    <location>
        <begin position="1060"/>
        <end position="1079"/>
    </location>
</feature>
<dbReference type="InterPro" id="IPR048413">
    <property type="entry name" value="Htt_C-HEAT_rpt"/>
</dbReference>
<evidence type="ECO:0000256" key="5">
    <source>
        <dbReference type="ARBA" id="ARBA00022490"/>
    </source>
</evidence>
<accession>A0A5K3F9L1</accession>
<feature type="compositionally biased region" description="Low complexity" evidence="7">
    <location>
        <begin position="458"/>
        <end position="471"/>
    </location>
</feature>